<dbReference type="CDD" id="cd06606">
    <property type="entry name" value="STKc_MAPKKK"/>
    <property type="match status" value="1"/>
</dbReference>
<dbReference type="SUPFAM" id="SSF56112">
    <property type="entry name" value="Protein kinase-like (PK-like)"/>
    <property type="match status" value="2"/>
</dbReference>
<dbReference type="AlphaFoldDB" id="A0A0S4IL35"/>
<evidence type="ECO:0000259" key="7">
    <source>
        <dbReference type="PROSITE" id="PS50011"/>
    </source>
</evidence>
<dbReference type="InterPro" id="IPR036047">
    <property type="entry name" value="F-box-like_dom_sf"/>
</dbReference>
<organism evidence="8 9">
    <name type="scientific">Bodo saltans</name>
    <name type="common">Flagellated protozoan</name>
    <dbReference type="NCBI Taxonomy" id="75058"/>
    <lineage>
        <taxon>Eukaryota</taxon>
        <taxon>Discoba</taxon>
        <taxon>Euglenozoa</taxon>
        <taxon>Kinetoplastea</taxon>
        <taxon>Metakinetoplastina</taxon>
        <taxon>Eubodonida</taxon>
        <taxon>Bodonidae</taxon>
        <taxon>Bodo</taxon>
    </lineage>
</organism>
<sequence>MSSSELATSHEVFLDVLAPKFRRPDDRLTNEQLRLDADSRDEPPALLRAQDDLDVTKTPAQCSFDVNRSYSNDGRLALDPNGVRREPLQSLPICGPSHQTNPKRKRFSTMWRFRKEMIIGSGADGKVFLAHDLASNERIAVKEILISPSSNRTLVEAQEDAKKIGLMKRQIECLRALPGHPNVVRHLAAERTTCALHVVMEYVAGGSISALLSKLGAFSEKVVRVYTRNICEALAFLHSHSIIHRDIKGANCLVGVDGIAKVCDFGCSVMINKAGAMGAQKGIHGTSMWMSPECIQSEKEITEKTDLWSLGCTVVEMATGRAPWYEAHFTNEWAAMFHISQCGRGPPVPSHLSRQAHDFLAKCFRIDPAERFSAIELLRHPFLTEDFDAGSNRIEMLPPTPSDCNIPFLPSNPWNRELSSTSEMEASNYSSFTQGKGAVYDQEWGDAETAIDDEELPREVDELGVSQENDAQKIEVSLEAIDTFLRETHVTKSSPPPTESTHSDLAEELAARELDDEFGLGLPEPILFNVFSFLDAPALCMIACVSSALAEMSIKGAKEILWKSLFIRTFGDVDPIQHALRKNWKTYFRNSSLSQNIAVDDRFRIVRQRGQSERVYDGVDTHTHEAVVVKIEKWSTLTQPQASRFQRVSTSGGIVPSFSGTMTTTFRAPSPSRDQHSGGARLPTLLRTPTKQKPSNNRHPAPAPPPTVFSPSKSERRTEETQDQRAPLIVGGGQRPPLGRPNGTGATSPPKQRPHLTSLSQVPQQPQPPTVPALSPQLASQQGSFSRSRPLPRNTRLPSPSQYAVPPQANARRTSSPYYRDGVSPPTHFVFLQPSALFRVDSAEEQLSPDRHGEPRTVEASQPHRTLEGMNTTTFNGTVLRDNLGTSRSGWHDIYDFQRTSDLAPLVTAKQIQKSLLQHDYRFIRHLEALGARCVPRLLAYHDSDTTLHRNALITSCLGPSLNELLLFCGNQLTLRTLSLLTIRLLDALEEIHNRDVVHGNISPTNIVMGALTGAGHDKVFIINFAHARFFRDPRTHRATNTSTSSANAERAQKHNEFLSFCSTFVQRRCTAAPRDDIIALGYVLCYLFHGGLPWTRDRTLNVAELLRQKNAYFETLQRTPPIQLHYFLKSGYALRQGEIPDYRYLKSLVQRMMEEKKWTDDGTFDWSAQLSNPASKPQGM</sequence>
<feature type="compositionally biased region" description="Polar residues" evidence="6">
    <location>
        <begin position="651"/>
        <end position="667"/>
    </location>
</feature>
<evidence type="ECO:0000256" key="5">
    <source>
        <dbReference type="ARBA" id="ARBA00022840"/>
    </source>
</evidence>
<feature type="domain" description="Protein kinase" evidence="7">
    <location>
        <begin position="880"/>
        <end position="1181"/>
    </location>
</feature>
<dbReference type="SUPFAM" id="SSF81383">
    <property type="entry name" value="F-box domain"/>
    <property type="match status" value="1"/>
</dbReference>
<dbReference type="EMBL" id="CYKH01000079">
    <property type="protein sequence ID" value="CUE69783.1"/>
    <property type="molecule type" value="Genomic_DNA"/>
</dbReference>
<dbReference type="Pfam" id="PF00069">
    <property type="entry name" value="Pkinase"/>
    <property type="match status" value="1"/>
</dbReference>
<gene>
    <name evidence="8" type="ORF">BSAL_52160</name>
</gene>
<dbReference type="InterPro" id="IPR000719">
    <property type="entry name" value="Prot_kinase_dom"/>
</dbReference>
<dbReference type="GO" id="GO:0004674">
    <property type="term" value="F:protein serine/threonine kinase activity"/>
    <property type="evidence" value="ECO:0007669"/>
    <property type="project" value="UniProtKB-KW"/>
</dbReference>
<evidence type="ECO:0000256" key="6">
    <source>
        <dbReference type="SAM" id="MobiDB-lite"/>
    </source>
</evidence>
<feature type="compositionally biased region" description="Polar residues" evidence="6">
    <location>
        <begin position="687"/>
        <end position="698"/>
    </location>
</feature>
<evidence type="ECO:0000256" key="4">
    <source>
        <dbReference type="ARBA" id="ARBA00022777"/>
    </source>
</evidence>
<evidence type="ECO:0000313" key="8">
    <source>
        <dbReference type="EMBL" id="CUE69783.1"/>
    </source>
</evidence>
<dbReference type="Pfam" id="PF12937">
    <property type="entry name" value="F-box-like"/>
    <property type="match status" value="1"/>
</dbReference>
<dbReference type="PROSITE" id="PS50011">
    <property type="entry name" value="PROTEIN_KINASE_DOM"/>
    <property type="match status" value="2"/>
</dbReference>
<dbReference type="InterPro" id="IPR011009">
    <property type="entry name" value="Kinase-like_dom_sf"/>
</dbReference>
<evidence type="ECO:0000256" key="2">
    <source>
        <dbReference type="ARBA" id="ARBA00022679"/>
    </source>
</evidence>
<dbReference type="Proteomes" id="UP000051952">
    <property type="component" value="Unassembled WGS sequence"/>
</dbReference>
<keyword evidence="4 8" id="KW-0418">Kinase</keyword>
<dbReference type="SMART" id="SM00220">
    <property type="entry name" value="S_TKc"/>
    <property type="match status" value="1"/>
</dbReference>
<dbReference type="InterPro" id="IPR001810">
    <property type="entry name" value="F-box_dom"/>
</dbReference>
<protein>
    <submittedName>
        <fullName evidence="8">Mitogen-activated protein kinase kinase kinase, putative</fullName>
    </submittedName>
</protein>
<feature type="domain" description="Protein kinase" evidence="7">
    <location>
        <begin position="113"/>
        <end position="383"/>
    </location>
</feature>
<evidence type="ECO:0000256" key="3">
    <source>
        <dbReference type="ARBA" id="ARBA00022741"/>
    </source>
</evidence>
<feature type="compositionally biased region" description="Polar residues" evidence="6">
    <location>
        <begin position="777"/>
        <end position="787"/>
    </location>
</feature>
<keyword evidence="5" id="KW-0067">ATP-binding</keyword>
<dbReference type="PANTHER" id="PTHR11584:SF369">
    <property type="entry name" value="MITOGEN-ACTIVATED PROTEIN KINASE KINASE KINASE 19-RELATED"/>
    <property type="match status" value="1"/>
</dbReference>
<name>A0A0S4IL35_BODSA</name>
<keyword evidence="9" id="KW-1185">Reference proteome</keyword>
<proteinExistence type="predicted"/>
<accession>A0A0S4IL35</accession>
<keyword evidence="3" id="KW-0547">Nucleotide-binding</keyword>
<dbReference type="PROSITE" id="PS00108">
    <property type="entry name" value="PROTEIN_KINASE_ST"/>
    <property type="match status" value="1"/>
</dbReference>
<feature type="compositionally biased region" description="Basic and acidic residues" evidence="6">
    <location>
        <begin position="713"/>
        <end position="723"/>
    </location>
</feature>
<feature type="region of interest" description="Disordered" evidence="6">
    <location>
        <begin position="25"/>
        <end position="45"/>
    </location>
</feature>
<dbReference type="InterPro" id="IPR008271">
    <property type="entry name" value="Ser/Thr_kinase_AS"/>
</dbReference>
<keyword evidence="2" id="KW-0808">Transferase</keyword>
<dbReference type="PANTHER" id="PTHR11584">
    <property type="entry name" value="SERINE/THREONINE PROTEIN KINASE"/>
    <property type="match status" value="1"/>
</dbReference>
<reference evidence="9" key="1">
    <citation type="submission" date="2015-09" db="EMBL/GenBank/DDBJ databases">
        <authorList>
            <consortium name="Pathogen Informatics"/>
        </authorList>
    </citation>
    <scope>NUCLEOTIDE SEQUENCE [LARGE SCALE GENOMIC DNA]</scope>
    <source>
        <strain evidence="9">Lake Konstanz</strain>
    </source>
</reference>
<dbReference type="Gene3D" id="1.10.510.10">
    <property type="entry name" value="Transferase(Phosphotransferase) domain 1"/>
    <property type="match status" value="2"/>
</dbReference>
<keyword evidence="1" id="KW-0723">Serine/threonine-protein kinase</keyword>
<dbReference type="GO" id="GO:0005524">
    <property type="term" value="F:ATP binding"/>
    <property type="evidence" value="ECO:0007669"/>
    <property type="project" value="UniProtKB-KW"/>
</dbReference>
<evidence type="ECO:0000313" key="9">
    <source>
        <dbReference type="Proteomes" id="UP000051952"/>
    </source>
</evidence>
<feature type="region of interest" description="Disordered" evidence="6">
    <location>
        <begin position="651"/>
        <end position="821"/>
    </location>
</feature>
<dbReference type="Gene3D" id="1.20.1280.50">
    <property type="match status" value="1"/>
</dbReference>
<evidence type="ECO:0000256" key="1">
    <source>
        <dbReference type="ARBA" id="ARBA00022527"/>
    </source>
</evidence>
<dbReference type="VEuPathDB" id="TriTrypDB:BSAL_52160"/>